<reference evidence="5" key="1">
    <citation type="journal article" date="2021" name="Proc. Natl. Acad. Sci. U.S.A.">
        <title>Three genomes in the algal genus Volvox reveal the fate of a haploid sex-determining region after a transition to homothallism.</title>
        <authorList>
            <person name="Yamamoto K."/>
            <person name="Hamaji T."/>
            <person name="Kawai-Toyooka H."/>
            <person name="Matsuzaki R."/>
            <person name="Takahashi F."/>
            <person name="Nishimura Y."/>
            <person name="Kawachi M."/>
            <person name="Noguchi H."/>
            <person name="Minakuchi Y."/>
            <person name="Umen J.G."/>
            <person name="Toyoda A."/>
            <person name="Nozaki H."/>
        </authorList>
    </citation>
    <scope>NUCLEOTIDE SEQUENCE</scope>
    <source>
        <strain evidence="5">NIES-3785</strain>
        <strain evidence="4">NIES-3786</strain>
    </source>
</reference>
<dbReference type="Pfam" id="PF25515">
    <property type="entry name" value="Arm_PDR"/>
    <property type="match status" value="1"/>
</dbReference>
<evidence type="ECO:0000259" key="3">
    <source>
        <dbReference type="Pfam" id="PF25515"/>
    </source>
</evidence>
<comment type="caution">
    <text evidence="5">The sequence shown here is derived from an EMBL/GenBank/DDBJ whole genome shotgun (WGS) entry which is preliminary data.</text>
</comment>
<dbReference type="Pfam" id="PF23468">
    <property type="entry name" value="ARC6"/>
    <property type="match status" value="1"/>
</dbReference>
<dbReference type="PANTHER" id="PTHR33925:SF1">
    <property type="entry name" value="PROTEIN ACCUMULATION AND REPLICATION OF CHLOROPLASTS 6, CHLOROPLASTIC"/>
    <property type="match status" value="1"/>
</dbReference>
<keyword evidence="7" id="KW-1185">Reference proteome</keyword>
<dbReference type="InterPro" id="IPR025344">
    <property type="entry name" value="CDP1-like_IMS"/>
</dbReference>
<organism evidence="5 6">
    <name type="scientific">Volvox reticuliferus</name>
    <dbReference type="NCBI Taxonomy" id="1737510"/>
    <lineage>
        <taxon>Eukaryota</taxon>
        <taxon>Viridiplantae</taxon>
        <taxon>Chlorophyta</taxon>
        <taxon>core chlorophytes</taxon>
        <taxon>Chlorophyceae</taxon>
        <taxon>CS clade</taxon>
        <taxon>Chlamydomonadales</taxon>
        <taxon>Volvocaceae</taxon>
        <taxon>Volvox</taxon>
    </lineage>
</organism>
<gene>
    <name evidence="4" type="ORF">Vretifemale_3235</name>
    <name evidence="5" type="ORF">Vretimale_4628</name>
</gene>
<dbReference type="OrthoDB" id="512200at2759"/>
<dbReference type="AlphaFoldDB" id="A0A8J4DGW9"/>
<evidence type="ECO:0000313" key="6">
    <source>
        <dbReference type="Proteomes" id="UP000722791"/>
    </source>
</evidence>
<dbReference type="Proteomes" id="UP000722791">
    <property type="component" value="Unassembled WGS sequence"/>
</dbReference>
<evidence type="ECO:0000313" key="4">
    <source>
        <dbReference type="EMBL" id="GIL72986.1"/>
    </source>
</evidence>
<dbReference type="EMBL" id="BNCQ01000006">
    <property type="protein sequence ID" value="GIL99471.1"/>
    <property type="molecule type" value="Genomic_DNA"/>
</dbReference>
<feature type="domain" description="Plastid division protein CDP1-like 2nd alpha solenoid" evidence="2">
    <location>
        <begin position="355"/>
        <end position="517"/>
    </location>
</feature>
<evidence type="ECO:0000313" key="7">
    <source>
        <dbReference type="Proteomes" id="UP000747110"/>
    </source>
</evidence>
<dbReference type="EMBL" id="BNCP01000004">
    <property type="protein sequence ID" value="GIL72986.1"/>
    <property type="molecule type" value="Genomic_DNA"/>
</dbReference>
<evidence type="ECO:0000313" key="5">
    <source>
        <dbReference type="EMBL" id="GIL99471.1"/>
    </source>
</evidence>
<dbReference type="InterPro" id="IPR057137">
    <property type="entry name" value="CDP1-like_a_solenoid_2"/>
</dbReference>
<evidence type="ECO:0008006" key="8">
    <source>
        <dbReference type="Google" id="ProtNLM"/>
    </source>
</evidence>
<dbReference type="InterPro" id="IPR058032">
    <property type="entry name" value="CDP1-like_a_solenoid_1"/>
</dbReference>
<protein>
    <recommendedName>
        <fullName evidence="8">ARC6 IMS domain-containing protein</fullName>
    </recommendedName>
</protein>
<evidence type="ECO:0000259" key="2">
    <source>
        <dbReference type="Pfam" id="PF23468"/>
    </source>
</evidence>
<feature type="domain" description="Plastid division protein CDP1-like IMS" evidence="1">
    <location>
        <begin position="622"/>
        <end position="739"/>
    </location>
</feature>
<sequence length="751" mass="80097">MQLNKLAAFPNKPVRQLRSISRYTPLLIRQGTGHVTRFRQGTSIDLQSSTVRLPLEGQELLGLRKNEVVKDSELNTVYEQLVGAAAEAGYSENTVNSRLEVLDFVRRDLISSKGRARDSRQLNLPLELLPGALVLMTEVGQCLLALDIGSELLRTKDTLPAAVRRDVMLSMALANCGLAGEILEGKSCSLAHISEAVRILQIGQACTYLEAALQALESAGDPPLAPGLAAEIRQGLAGLQFQGALERLSSPLGSDKTAMRKKAVRIVRDALRPLSQAGIGLSLTGGARSPVGGPASVALSAGPNGVATGATVTTEALETLMSVLTCEEVVHLLEWEQVAKNSSMYKWIYPGLLESVSVAHIVHGFVCRQPAYVKMGLGLVQQLPTTSDLHVVESVCHVLLGAVNQAAEALKLAERSTGKGTVVDRVTADNAEAAVGALPMSRDAYRFVVTSSTGSDDGLLPGLCMLTERWLTQAAFPFFRDTSGPYMPPVSLVKYFDDTRVETLLTVYDAKSGGQLAETLSEAFTSIKRGLRNAASAGLLTGSVTGGKRDTPTSPGLGVRQRLVRVIAGGAALLAALGVGLLTAPGQRLVGRSDGAQLAIVHQHAAFEPLTVAPEEFDAAAAKMLLERWQVAKAQALGASHATDQLGVLLAEPLLAETLDKVATLRSHGAHMRFKMLRLEVLGVRRTAQKNGTSARINAVLEESADLHNDADGKPVNTCRRTYDAEYMVVQGKDGVWRMTSTTVVERDIHT</sequence>
<name>A0A8J4DGW9_9CHLO</name>
<accession>A0A8J4DGW9</accession>
<dbReference type="Proteomes" id="UP000747110">
    <property type="component" value="Unassembled WGS sequence"/>
</dbReference>
<proteinExistence type="predicted"/>
<evidence type="ECO:0000259" key="1">
    <source>
        <dbReference type="Pfam" id="PF13355"/>
    </source>
</evidence>
<dbReference type="Pfam" id="PF13355">
    <property type="entry name" value="ARC6-like_IMS"/>
    <property type="match status" value="1"/>
</dbReference>
<dbReference type="PANTHER" id="PTHR33925">
    <property type="entry name" value="PLASTID DIVISION PROTEIN CDP1, CHLOROPLASTIC-RELATED"/>
    <property type="match status" value="1"/>
</dbReference>
<feature type="domain" description="Plastid division protein CDP1-like 1st alpha solenoid" evidence="3">
    <location>
        <begin position="125"/>
        <end position="272"/>
    </location>
</feature>
<dbReference type="InterPro" id="IPR044685">
    <property type="entry name" value="CPD1-like"/>
</dbReference>